<proteinExistence type="predicted"/>
<accession>A0ABX7FJ34</accession>
<dbReference type="PROSITE" id="PS51500">
    <property type="entry name" value="SIN"/>
    <property type="match status" value="1"/>
</dbReference>
<dbReference type="SUPFAM" id="SSF47406">
    <property type="entry name" value="SinR repressor dimerisation domain-like"/>
    <property type="match status" value="1"/>
</dbReference>
<dbReference type="Pfam" id="PF08671">
    <property type="entry name" value="SinI"/>
    <property type="match status" value="1"/>
</dbReference>
<organism evidence="2 3">
    <name type="scientific">Brevibacillus choshinensis</name>
    <dbReference type="NCBI Taxonomy" id="54911"/>
    <lineage>
        <taxon>Bacteria</taxon>
        <taxon>Bacillati</taxon>
        <taxon>Bacillota</taxon>
        <taxon>Bacilli</taxon>
        <taxon>Bacillales</taxon>
        <taxon>Paenibacillaceae</taxon>
        <taxon>Brevibacillus</taxon>
    </lineage>
</organism>
<sequence>MFAKEIGIEEMDEEWKKLIEEAKMLGITKEEIQDFLLMATKRTTGQR</sequence>
<keyword evidence="3" id="KW-1185">Reference proteome</keyword>
<dbReference type="Proteomes" id="UP000596248">
    <property type="component" value="Chromosome"/>
</dbReference>
<dbReference type="InterPro" id="IPR036281">
    <property type="entry name" value="SinR/SinI_dimer_dom_sf"/>
</dbReference>
<evidence type="ECO:0000259" key="1">
    <source>
        <dbReference type="PROSITE" id="PS51500"/>
    </source>
</evidence>
<dbReference type="EMBL" id="CP069127">
    <property type="protein sequence ID" value="QRG66241.1"/>
    <property type="molecule type" value="Genomic_DNA"/>
</dbReference>
<protein>
    <submittedName>
        <fullName evidence="2">Anti-repressor SinI family protein</fullName>
    </submittedName>
</protein>
<dbReference type="InterPro" id="IPR010981">
    <property type="entry name" value="SinR/SinI_dimer_dom"/>
</dbReference>
<name>A0ABX7FJ34_BRECH</name>
<dbReference type="RefSeq" id="WP_203353307.1">
    <property type="nucleotide sequence ID" value="NZ_CP069127.1"/>
</dbReference>
<evidence type="ECO:0000313" key="2">
    <source>
        <dbReference type="EMBL" id="QRG66241.1"/>
    </source>
</evidence>
<evidence type="ECO:0000313" key="3">
    <source>
        <dbReference type="Proteomes" id="UP000596248"/>
    </source>
</evidence>
<feature type="domain" description="Sin" evidence="1">
    <location>
        <begin position="2"/>
        <end position="40"/>
    </location>
</feature>
<reference evidence="2 3" key="1">
    <citation type="submission" date="2021-01" db="EMBL/GenBank/DDBJ databases">
        <title>Identification of strong promoters based on the transcriptome of Brevibacillus choshinensis.</title>
        <authorList>
            <person name="Yao D."/>
            <person name="Zhang K."/>
            <person name="Wu J."/>
        </authorList>
    </citation>
    <scope>NUCLEOTIDE SEQUENCE [LARGE SCALE GENOMIC DNA]</scope>
    <source>
        <strain evidence="2 3">HPD31-SP3</strain>
    </source>
</reference>
<gene>
    <name evidence="2" type="ORF">JNE38_22225</name>
</gene>